<organism evidence="3 4">
    <name type="scientific">Toxocara canis</name>
    <name type="common">Canine roundworm</name>
    <dbReference type="NCBI Taxonomy" id="6265"/>
    <lineage>
        <taxon>Eukaryota</taxon>
        <taxon>Metazoa</taxon>
        <taxon>Ecdysozoa</taxon>
        <taxon>Nematoda</taxon>
        <taxon>Chromadorea</taxon>
        <taxon>Rhabditida</taxon>
        <taxon>Spirurina</taxon>
        <taxon>Ascaridomorpha</taxon>
        <taxon>Ascaridoidea</taxon>
        <taxon>Toxocaridae</taxon>
        <taxon>Toxocara</taxon>
    </lineage>
</organism>
<reference evidence="2 3" key="2">
    <citation type="submission" date="2018-11" db="EMBL/GenBank/DDBJ databases">
        <authorList>
            <consortium name="Pathogen Informatics"/>
        </authorList>
    </citation>
    <scope>NUCLEOTIDE SEQUENCE [LARGE SCALE GENOMIC DNA]</scope>
</reference>
<gene>
    <name evidence="2" type="ORF">TCNE_LOCUS20029</name>
</gene>
<dbReference type="AlphaFoldDB" id="A0A183VH09"/>
<dbReference type="Proteomes" id="UP000050794">
    <property type="component" value="Unassembled WGS sequence"/>
</dbReference>
<feature type="signal peptide" evidence="1">
    <location>
        <begin position="1"/>
        <end position="23"/>
    </location>
</feature>
<accession>A0A183VH09</accession>
<name>A0A183VH09_TOXCA</name>
<dbReference type="WBParaSite" id="TCNE_0002003301-mRNA-1">
    <property type="protein sequence ID" value="TCNE_0002003301-mRNA-1"/>
    <property type="gene ID" value="TCNE_0002003301"/>
</dbReference>
<sequence>MLALEGFANLVLALFGLIGSSEGNRHEDPLVVLAEMLGITAEQLYREIRLFLESNFDQISAMDTKRRGLDFFGSFFTLNAFVVHDANIAAKSLQLKAQQRGK</sequence>
<evidence type="ECO:0000313" key="2">
    <source>
        <dbReference type="EMBL" id="VDM51350.1"/>
    </source>
</evidence>
<evidence type="ECO:0000313" key="4">
    <source>
        <dbReference type="WBParaSite" id="TCNE_0002003301-mRNA-1"/>
    </source>
</evidence>
<keyword evidence="1" id="KW-0732">Signal</keyword>
<dbReference type="EMBL" id="UYWY01028037">
    <property type="protein sequence ID" value="VDM51350.1"/>
    <property type="molecule type" value="Genomic_DNA"/>
</dbReference>
<feature type="chain" id="PRO_5044553778" evidence="1">
    <location>
        <begin position="24"/>
        <end position="102"/>
    </location>
</feature>
<proteinExistence type="predicted"/>
<keyword evidence="3" id="KW-1185">Reference proteome</keyword>
<reference evidence="4" key="1">
    <citation type="submission" date="2016-06" db="UniProtKB">
        <authorList>
            <consortium name="WormBaseParasite"/>
        </authorList>
    </citation>
    <scope>IDENTIFICATION</scope>
</reference>
<evidence type="ECO:0000256" key="1">
    <source>
        <dbReference type="SAM" id="SignalP"/>
    </source>
</evidence>
<protein>
    <submittedName>
        <fullName evidence="4">Transposase</fullName>
    </submittedName>
</protein>
<evidence type="ECO:0000313" key="3">
    <source>
        <dbReference type="Proteomes" id="UP000050794"/>
    </source>
</evidence>